<sequence length="95" mass="10415">MDNAGQQERPYSEGQKNGGGQSDLSEETAALSKCFPAADVIFTTIPLIPYLALNIPPALPNSIKFKAPEKPLMSFGWLGVKRFSCERFSVQLLLK</sequence>
<feature type="region of interest" description="Disordered" evidence="1">
    <location>
        <begin position="1"/>
        <end position="25"/>
    </location>
</feature>
<reference evidence="2" key="1">
    <citation type="journal article" date="2023" name="Science">
        <title>Genome structures resolve the early diversification of teleost fishes.</title>
        <authorList>
            <person name="Parey E."/>
            <person name="Louis A."/>
            <person name="Montfort J."/>
            <person name="Bouchez O."/>
            <person name="Roques C."/>
            <person name="Iampietro C."/>
            <person name="Lluch J."/>
            <person name="Castinel A."/>
            <person name="Donnadieu C."/>
            <person name="Desvignes T."/>
            <person name="Floi Bucao C."/>
            <person name="Jouanno E."/>
            <person name="Wen M."/>
            <person name="Mejri S."/>
            <person name="Dirks R."/>
            <person name="Jansen H."/>
            <person name="Henkel C."/>
            <person name="Chen W.J."/>
            <person name="Zahm M."/>
            <person name="Cabau C."/>
            <person name="Klopp C."/>
            <person name="Thompson A.W."/>
            <person name="Robinson-Rechavi M."/>
            <person name="Braasch I."/>
            <person name="Lecointre G."/>
            <person name="Bobe J."/>
            <person name="Postlethwait J.H."/>
            <person name="Berthelot C."/>
            <person name="Roest Crollius H."/>
            <person name="Guiguen Y."/>
        </authorList>
    </citation>
    <scope>NUCLEOTIDE SEQUENCE</scope>
    <source>
        <strain evidence="2">WJC10195</strain>
    </source>
</reference>
<organism evidence="2 3">
    <name type="scientific">Synaphobranchus kaupii</name>
    <name type="common">Kaup's arrowtooth eel</name>
    <dbReference type="NCBI Taxonomy" id="118154"/>
    <lineage>
        <taxon>Eukaryota</taxon>
        <taxon>Metazoa</taxon>
        <taxon>Chordata</taxon>
        <taxon>Craniata</taxon>
        <taxon>Vertebrata</taxon>
        <taxon>Euteleostomi</taxon>
        <taxon>Actinopterygii</taxon>
        <taxon>Neopterygii</taxon>
        <taxon>Teleostei</taxon>
        <taxon>Anguilliformes</taxon>
        <taxon>Synaphobranchidae</taxon>
        <taxon>Synaphobranchus</taxon>
    </lineage>
</organism>
<name>A0A9Q1IES7_SYNKA</name>
<evidence type="ECO:0000313" key="3">
    <source>
        <dbReference type="Proteomes" id="UP001152622"/>
    </source>
</evidence>
<comment type="caution">
    <text evidence="2">The sequence shown here is derived from an EMBL/GenBank/DDBJ whole genome shotgun (WGS) entry which is preliminary data.</text>
</comment>
<evidence type="ECO:0000313" key="2">
    <source>
        <dbReference type="EMBL" id="KAJ8336976.1"/>
    </source>
</evidence>
<dbReference type="AlphaFoldDB" id="A0A9Q1IES7"/>
<proteinExistence type="predicted"/>
<dbReference type="Proteomes" id="UP001152622">
    <property type="component" value="Chromosome 19"/>
</dbReference>
<dbReference type="EMBL" id="JAINUF010000019">
    <property type="protein sequence ID" value="KAJ8336976.1"/>
    <property type="molecule type" value="Genomic_DNA"/>
</dbReference>
<gene>
    <name evidence="2" type="ORF">SKAU_G00381960</name>
</gene>
<evidence type="ECO:0000256" key="1">
    <source>
        <dbReference type="SAM" id="MobiDB-lite"/>
    </source>
</evidence>
<protein>
    <submittedName>
        <fullName evidence="2">Uncharacterized protein</fullName>
    </submittedName>
</protein>
<accession>A0A9Q1IES7</accession>
<keyword evidence="3" id="KW-1185">Reference proteome</keyword>